<sequence>MSDPNSAESDVVATPQDKPQHCKGNSNILVYHSSSSFSSDKTDFPTPLQSALTSIDYISILRTRDPRAISTLQTHIFPFLIRRETGLTHRDVRDLLPFNINPLDLILKTIAANIAHHYTWDRISDTELKAIKHVALTQAQYEWEASRVNRVIREIDEEIERVKCVVTVRISVPRKISGYRSLAFEVGDIVVKIGLLI</sequence>
<evidence type="ECO:0000313" key="2">
    <source>
        <dbReference type="EMBL" id="KAF2746240.1"/>
    </source>
</evidence>
<evidence type="ECO:0000256" key="1">
    <source>
        <dbReference type="SAM" id="MobiDB-lite"/>
    </source>
</evidence>
<gene>
    <name evidence="2" type="ORF">M011DRAFT_478237</name>
</gene>
<proteinExistence type="predicted"/>
<feature type="region of interest" description="Disordered" evidence="1">
    <location>
        <begin position="1"/>
        <end position="24"/>
    </location>
</feature>
<dbReference type="AlphaFoldDB" id="A0A6A6V9N9"/>
<name>A0A6A6V9N9_9PLEO</name>
<dbReference type="Proteomes" id="UP000799440">
    <property type="component" value="Unassembled WGS sequence"/>
</dbReference>
<accession>A0A6A6V9N9</accession>
<evidence type="ECO:0000313" key="3">
    <source>
        <dbReference type="Proteomes" id="UP000799440"/>
    </source>
</evidence>
<reference evidence="2" key="1">
    <citation type="journal article" date="2020" name="Stud. Mycol.">
        <title>101 Dothideomycetes genomes: a test case for predicting lifestyles and emergence of pathogens.</title>
        <authorList>
            <person name="Haridas S."/>
            <person name="Albert R."/>
            <person name="Binder M."/>
            <person name="Bloem J."/>
            <person name="Labutti K."/>
            <person name="Salamov A."/>
            <person name="Andreopoulos B."/>
            <person name="Baker S."/>
            <person name="Barry K."/>
            <person name="Bills G."/>
            <person name="Bluhm B."/>
            <person name="Cannon C."/>
            <person name="Castanera R."/>
            <person name="Culley D."/>
            <person name="Daum C."/>
            <person name="Ezra D."/>
            <person name="Gonzalez J."/>
            <person name="Henrissat B."/>
            <person name="Kuo A."/>
            <person name="Liang C."/>
            <person name="Lipzen A."/>
            <person name="Lutzoni F."/>
            <person name="Magnuson J."/>
            <person name="Mondo S."/>
            <person name="Nolan M."/>
            <person name="Ohm R."/>
            <person name="Pangilinan J."/>
            <person name="Park H.-J."/>
            <person name="Ramirez L."/>
            <person name="Alfaro M."/>
            <person name="Sun H."/>
            <person name="Tritt A."/>
            <person name="Yoshinaga Y."/>
            <person name="Zwiers L.-H."/>
            <person name="Turgeon B."/>
            <person name="Goodwin S."/>
            <person name="Spatafora J."/>
            <person name="Crous P."/>
            <person name="Grigoriev I."/>
        </authorList>
    </citation>
    <scope>NUCLEOTIDE SEQUENCE</scope>
    <source>
        <strain evidence="2">CBS 119925</strain>
    </source>
</reference>
<organism evidence="2 3">
    <name type="scientific">Sporormia fimetaria CBS 119925</name>
    <dbReference type="NCBI Taxonomy" id="1340428"/>
    <lineage>
        <taxon>Eukaryota</taxon>
        <taxon>Fungi</taxon>
        <taxon>Dikarya</taxon>
        <taxon>Ascomycota</taxon>
        <taxon>Pezizomycotina</taxon>
        <taxon>Dothideomycetes</taxon>
        <taxon>Pleosporomycetidae</taxon>
        <taxon>Pleosporales</taxon>
        <taxon>Sporormiaceae</taxon>
        <taxon>Sporormia</taxon>
    </lineage>
</organism>
<dbReference type="EMBL" id="MU006578">
    <property type="protein sequence ID" value="KAF2746240.1"/>
    <property type="molecule type" value="Genomic_DNA"/>
</dbReference>
<protein>
    <submittedName>
        <fullName evidence="2">Uncharacterized protein</fullName>
    </submittedName>
</protein>
<keyword evidence="3" id="KW-1185">Reference proteome</keyword>